<dbReference type="CDD" id="cd12438">
    <property type="entry name" value="RRM_CNOT4"/>
    <property type="match status" value="1"/>
</dbReference>
<dbReference type="InterPro" id="IPR000571">
    <property type="entry name" value="Znf_CCCH"/>
</dbReference>
<feature type="compositionally biased region" description="Polar residues" evidence="2">
    <location>
        <begin position="776"/>
        <end position="785"/>
    </location>
</feature>
<proteinExistence type="predicted"/>
<dbReference type="InterPro" id="IPR034261">
    <property type="entry name" value="CNOT4_RRM"/>
</dbReference>
<evidence type="ECO:0008006" key="7">
    <source>
        <dbReference type="Google" id="ProtNLM"/>
    </source>
</evidence>
<dbReference type="CDD" id="cd16618">
    <property type="entry name" value="mRING-HC-C4C4_CNOT4"/>
    <property type="match status" value="1"/>
</dbReference>
<evidence type="ECO:0000259" key="3">
    <source>
        <dbReference type="PROSITE" id="PS50089"/>
    </source>
</evidence>
<gene>
    <name evidence="5" type="ORF">ZIOFF_058693</name>
</gene>
<dbReference type="InterPro" id="IPR035979">
    <property type="entry name" value="RBD_domain_sf"/>
</dbReference>
<dbReference type="PROSITE" id="PS50103">
    <property type="entry name" value="ZF_C3H1"/>
    <property type="match status" value="1"/>
</dbReference>
<dbReference type="PANTHER" id="PTHR12603:SF36">
    <property type="entry name" value="RNA BINDING (RRM_RBD_RNP MOTIFS) FAMILY PROTEIN"/>
    <property type="match status" value="1"/>
</dbReference>
<dbReference type="EMBL" id="JACMSC010000016">
    <property type="protein sequence ID" value="KAG6482066.1"/>
    <property type="molecule type" value="Genomic_DNA"/>
</dbReference>
<dbReference type="PANTHER" id="PTHR12603">
    <property type="entry name" value="CCR4-NOT TRANSCRIPTION COMPLEX RELATED"/>
    <property type="match status" value="1"/>
</dbReference>
<dbReference type="Gene3D" id="3.30.40.10">
    <property type="entry name" value="Zinc/RING finger domain, C3HC4 (zinc finger)"/>
    <property type="match status" value="1"/>
</dbReference>
<dbReference type="SUPFAM" id="SSF57850">
    <property type="entry name" value="RING/U-box"/>
    <property type="match status" value="1"/>
</dbReference>
<dbReference type="Pfam" id="PF14570">
    <property type="entry name" value="zf-RING_4"/>
    <property type="match status" value="1"/>
</dbReference>
<dbReference type="Gene3D" id="3.30.70.330">
    <property type="match status" value="1"/>
</dbReference>
<accession>A0A8J5F6N1</accession>
<feature type="compositionally biased region" description="Polar residues" evidence="2">
    <location>
        <begin position="438"/>
        <end position="471"/>
    </location>
</feature>
<feature type="domain" description="C3H1-type" evidence="4">
    <location>
        <begin position="182"/>
        <end position="209"/>
    </location>
</feature>
<reference evidence="5 6" key="1">
    <citation type="submission" date="2020-08" db="EMBL/GenBank/DDBJ databases">
        <title>Plant Genome Project.</title>
        <authorList>
            <person name="Zhang R.-G."/>
        </authorList>
    </citation>
    <scope>NUCLEOTIDE SEQUENCE [LARGE SCALE GENOMIC DNA]</scope>
    <source>
        <tissue evidence="5">Rhizome</tissue>
    </source>
</reference>
<dbReference type="InterPro" id="IPR012677">
    <property type="entry name" value="Nucleotide-bd_a/b_plait_sf"/>
</dbReference>
<dbReference type="GO" id="GO:0016567">
    <property type="term" value="P:protein ubiquitination"/>
    <property type="evidence" value="ECO:0007669"/>
    <property type="project" value="TreeGrafter"/>
</dbReference>
<dbReference type="AlphaFoldDB" id="A0A8J5F6N1"/>
<dbReference type="InterPro" id="IPR001841">
    <property type="entry name" value="Znf_RING"/>
</dbReference>
<evidence type="ECO:0000256" key="1">
    <source>
        <dbReference type="PROSITE-ProRule" id="PRU00723"/>
    </source>
</evidence>
<dbReference type="PROSITE" id="PS50089">
    <property type="entry name" value="ZF_RING_2"/>
    <property type="match status" value="1"/>
</dbReference>
<dbReference type="GO" id="GO:0030014">
    <property type="term" value="C:CCR4-NOT complex"/>
    <property type="evidence" value="ECO:0007669"/>
    <property type="project" value="InterPro"/>
</dbReference>
<evidence type="ECO:0000313" key="5">
    <source>
        <dbReference type="EMBL" id="KAG6482066.1"/>
    </source>
</evidence>
<evidence type="ECO:0000259" key="4">
    <source>
        <dbReference type="PROSITE" id="PS50103"/>
    </source>
</evidence>
<evidence type="ECO:0000256" key="2">
    <source>
        <dbReference type="SAM" id="MobiDB-lite"/>
    </source>
</evidence>
<comment type="caution">
    <text evidence="5">The sequence shown here is derived from an EMBL/GenBank/DDBJ whole genome shotgun (WGS) entry which is preliminary data.</text>
</comment>
<keyword evidence="1" id="KW-0863">Zinc-finger</keyword>
<feature type="region of interest" description="Disordered" evidence="2">
    <location>
        <begin position="756"/>
        <end position="785"/>
    </location>
</feature>
<dbReference type="GO" id="GO:0008270">
    <property type="term" value="F:zinc ion binding"/>
    <property type="evidence" value="ECO:0007669"/>
    <property type="project" value="UniProtKB-KW"/>
</dbReference>
<protein>
    <recommendedName>
        <fullName evidence="7">CCR4-NOT transcription complex subunit 4</fullName>
    </recommendedName>
</protein>
<evidence type="ECO:0000313" key="6">
    <source>
        <dbReference type="Proteomes" id="UP000734854"/>
    </source>
</evidence>
<dbReference type="GO" id="GO:0004842">
    <property type="term" value="F:ubiquitin-protein transferase activity"/>
    <property type="evidence" value="ECO:0007669"/>
    <property type="project" value="InterPro"/>
</dbReference>
<keyword evidence="1" id="KW-0862">Zinc</keyword>
<keyword evidence="6" id="KW-1185">Reference proteome</keyword>
<sequence>MSEDGERTCPLCAEEMDLTDQQLKPCKCGYEICVWCWHHIIEMAEKDDIEARCPACRTAYDKDRVIKMASTSSERIMAEVSSEKKQRSQRAKPKISPYAMKHLSGVRVMQKNLILERKEYFGQHGKVIKISISHPAGTSSQKISSNNTFGVYITYTKEEEAVRCIQATHNYVLEGKSLRACFGTTKYCRAWLRNMICSNPDCLYLHDIGSQEDSFTKDEIISAYTRSTIQQTSVNNSQRRSGNLLPSMVDDFGCSGIGSNKHPVKNSCNVNFYTCGTSHSFFYIFIQNASSQVRGSLPNSSLGKSNALPVATSWGLRGLASSVQCTQTLSKHKVLEISKSSSLPALPIACQKKPSAKPDEAVIIPKVSESNVGGAISGSSELLQLGYCVDSQLSLPLEIAHYSDCSLMSSWDDDINVTSKPEEEVEDLDDSSSGSDSLRPSTGSQLHTLAHSPTQVVPNTTEIPQVSSTGLSVPLDKTLEDKGMDFSDDTMSRNNTMPSHVRHHSNFDPVAIKHDSAIINGGIQRLALRFSSVNVDSSKLKHLKDFGKHQTLLSNISSVVLPSSQDFDSAPVSLSMDEPTDSEPQKKQLVSLMNDMEDLLKVHNIQPFSYLNHQDNIEDSSISTSSCNGLGNKQPIVADRSLDLDRRLEMANGSFGGKDFVVHNGHRGDDVNINTSKRNTSGSPGYNFREENMKLGQIDLTSANSDVYVDETRESIIISDILSLDFDPWDNSISSSNILAKLLGETQKQDAFNISSSLKSSSNNQSRFSFARKENQSSLLESPVRETTGTQRLCSSLNSYKDSFPIGFQFNGSQGPCISKNGENSSDRCNSSGVVRANMAVPPGFVVTTRAPPPGFSSQNRFNQAYEMASSGENHYQSHSVGHSGDLEFLDPAILAIGKSQISVESNNSILRSNSSFPSQFINSVGDQRLHLMSQQVISSHQNMSMPNHLGETYSLNDAFNASQLLVQRHTALSPLPQLPFGQPRNTVYSNNHWDAWNSMLIGTNLNMGEVVRNDRIGLSAHYRSTDENKIHIPSAGDLYNRAFGL</sequence>
<dbReference type="InterPro" id="IPR039780">
    <property type="entry name" value="Mot2"/>
</dbReference>
<feature type="zinc finger region" description="C3H1-type" evidence="1">
    <location>
        <begin position="182"/>
        <end position="209"/>
    </location>
</feature>
<feature type="region of interest" description="Disordered" evidence="2">
    <location>
        <begin position="419"/>
        <end position="483"/>
    </location>
</feature>
<feature type="compositionally biased region" description="Low complexity" evidence="2">
    <location>
        <begin position="756"/>
        <end position="769"/>
    </location>
</feature>
<dbReference type="InterPro" id="IPR013083">
    <property type="entry name" value="Znf_RING/FYVE/PHD"/>
</dbReference>
<dbReference type="Proteomes" id="UP000734854">
    <property type="component" value="Unassembled WGS sequence"/>
</dbReference>
<dbReference type="GO" id="GO:0003676">
    <property type="term" value="F:nucleic acid binding"/>
    <property type="evidence" value="ECO:0007669"/>
    <property type="project" value="InterPro"/>
</dbReference>
<keyword evidence="1" id="KW-0479">Metal-binding</keyword>
<feature type="domain" description="RING-type" evidence="3">
    <location>
        <begin position="9"/>
        <end position="57"/>
    </location>
</feature>
<dbReference type="SUPFAM" id="SSF54928">
    <property type="entry name" value="RNA-binding domain, RBD"/>
    <property type="match status" value="1"/>
</dbReference>
<organism evidence="5 6">
    <name type="scientific">Zingiber officinale</name>
    <name type="common">Ginger</name>
    <name type="synonym">Amomum zingiber</name>
    <dbReference type="NCBI Taxonomy" id="94328"/>
    <lineage>
        <taxon>Eukaryota</taxon>
        <taxon>Viridiplantae</taxon>
        <taxon>Streptophyta</taxon>
        <taxon>Embryophyta</taxon>
        <taxon>Tracheophyta</taxon>
        <taxon>Spermatophyta</taxon>
        <taxon>Magnoliopsida</taxon>
        <taxon>Liliopsida</taxon>
        <taxon>Zingiberales</taxon>
        <taxon>Zingiberaceae</taxon>
        <taxon>Zingiber</taxon>
    </lineage>
</organism>
<name>A0A8J5F6N1_ZINOF</name>
<dbReference type="InterPro" id="IPR039515">
    <property type="entry name" value="NOT4_mRING-HC-C4C4"/>
</dbReference>